<feature type="transmembrane region" description="Helical" evidence="12">
    <location>
        <begin position="188"/>
        <end position="207"/>
    </location>
</feature>
<dbReference type="InterPro" id="IPR023754">
    <property type="entry name" value="HemeA_Synthase_type2"/>
</dbReference>
<sequence length="382" mass="42387">MSKKRNIFEEVGTEAPRERPVVQPGAIDRAARRGARSAVRLWLMMLFLIVAAMLVIGAFARLTEMLVPMPNWNPLFGALPPLDPGDWLAAFDRFRQSPVYRGEAHGLGIDEFQLAFWWGWGSRQLAPTALVLWAVGFVGFLAAGKMPKGWTLRLLGLGVLIAFLGAADWLVGGGGIAPPPFDFLSYRMALHIGFGFTLIGVTAWFIFKLSRTEADLLQARRVRDPAGYGMATALMLLVFLQILLGSQVAGLYAGRAYTDWPMMAGGFLPPNPFYIEPVWRNFFENHGLVQFLHRMNGYLVAVLGIVTWVVGRKSVHRRTRRAFDLVALMVLTQATLGIGTILFASQWPIAVAHQIGAITLWTLVLHARFLAQYPVQQSTIRG</sequence>
<protein>
    <submittedName>
        <fullName evidence="13">Cytochrome c oxidase assembly protein subunit 15</fullName>
    </submittedName>
</protein>
<dbReference type="PANTHER" id="PTHR23289:SF2">
    <property type="entry name" value="CYTOCHROME C OXIDASE ASSEMBLY PROTEIN COX15 HOMOLOG"/>
    <property type="match status" value="1"/>
</dbReference>
<feature type="transmembrane region" description="Helical" evidence="12">
    <location>
        <begin position="291"/>
        <end position="310"/>
    </location>
</feature>
<comment type="cofactor">
    <cofactor evidence="1">
        <name>heme b</name>
        <dbReference type="ChEBI" id="CHEBI:60344"/>
    </cofactor>
</comment>
<feature type="transmembrane region" description="Helical" evidence="12">
    <location>
        <begin position="41"/>
        <end position="62"/>
    </location>
</feature>
<dbReference type="GO" id="GO:0016020">
    <property type="term" value="C:membrane"/>
    <property type="evidence" value="ECO:0007669"/>
    <property type="project" value="UniProtKB-SubCell"/>
</dbReference>
<feature type="transmembrane region" description="Helical" evidence="12">
    <location>
        <begin position="154"/>
        <end position="176"/>
    </location>
</feature>
<accession>A0A4R1YLN6</accession>
<name>A0A4R1YLN6_9RHOB</name>
<evidence type="ECO:0000256" key="11">
    <source>
        <dbReference type="ARBA" id="ARBA00048044"/>
    </source>
</evidence>
<keyword evidence="5 12" id="KW-1133">Transmembrane helix</keyword>
<dbReference type="OrthoDB" id="9793156at2"/>
<keyword evidence="9 12" id="KW-0472">Membrane</keyword>
<dbReference type="EMBL" id="SLVM01000026">
    <property type="protein sequence ID" value="TCM78362.1"/>
    <property type="molecule type" value="Genomic_DNA"/>
</dbReference>
<feature type="transmembrane region" description="Helical" evidence="12">
    <location>
        <begin position="228"/>
        <end position="253"/>
    </location>
</feature>
<keyword evidence="3 12" id="KW-0812">Transmembrane</keyword>
<dbReference type="GO" id="GO:0006784">
    <property type="term" value="P:heme A biosynthetic process"/>
    <property type="evidence" value="ECO:0007669"/>
    <property type="project" value="InterPro"/>
</dbReference>
<dbReference type="InterPro" id="IPR003780">
    <property type="entry name" value="COX15/CtaA_fam"/>
</dbReference>
<reference evidence="13 14" key="1">
    <citation type="submission" date="2019-03" db="EMBL/GenBank/DDBJ databases">
        <title>Genomic Encyclopedia of Type Strains, Phase IV (KMG-IV): sequencing the most valuable type-strain genomes for metagenomic binning, comparative biology and taxonomic classification.</title>
        <authorList>
            <person name="Goeker M."/>
        </authorList>
    </citation>
    <scope>NUCLEOTIDE SEQUENCE [LARGE SCALE GENOMIC DNA]</scope>
    <source>
        <strain evidence="13 14">DSM 21153</strain>
    </source>
</reference>
<dbReference type="RefSeq" id="WP_132696316.1">
    <property type="nucleotide sequence ID" value="NZ_SLVM01000026.1"/>
</dbReference>
<evidence type="ECO:0000256" key="3">
    <source>
        <dbReference type="ARBA" id="ARBA00022692"/>
    </source>
</evidence>
<keyword evidence="4" id="KW-0479">Metal-binding</keyword>
<keyword evidence="14" id="KW-1185">Reference proteome</keyword>
<gene>
    <name evidence="13" type="ORF">EV216_12639</name>
</gene>
<comment type="caution">
    <text evidence="13">The sequence shown here is derived from an EMBL/GenBank/DDBJ whole genome shotgun (WGS) entry which is preliminary data.</text>
</comment>
<evidence type="ECO:0000256" key="5">
    <source>
        <dbReference type="ARBA" id="ARBA00022989"/>
    </source>
</evidence>
<comment type="catalytic activity">
    <reaction evidence="11">
        <text>Fe(II)-heme o + 2 A + H2O = Fe(II)-heme a + 2 AH2</text>
        <dbReference type="Rhea" id="RHEA:63388"/>
        <dbReference type="ChEBI" id="CHEBI:13193"/>
        <dbReference type="ChEBI" id="CHEBI:15377"/>
        <dbReference type="ChEBI" id="CHEBI:17499"/>
        <dbReference type="ChEBI" id="CHEBI:60530"/>
        <dbReference type="ChEBI" id="CHEBI:61715"/>
        <dbReference type="EC" id="1.17.99.9"/>
    </reaction>
    <physiologicalReaction direction="left-to-right" evidence="11">
        <dbReference type="Rhea" id="RHEA:63389"/>
    </physiologicalReaction>
</comment>
<keyword evidence="6" id="KW-0560">Oxidoreductase</keyword>
<evidence type="ECO:0000256" key="4">
    <source>
        <dbReference type="ARBA" id="ARBA00022723"/>
    </source>
</evidence>
<dbReference type="GO" id="GO:0046872">
    <property type="term" value="F:metal ion binding"/>
    <property type="evidence" value="ECO:0007669"/>
    <property type="project" value="UniProtKB-KW"/>
</dbReference>
<evidence type="ECO:0000313" key="14">
    <source>
        <dbReference type="Proteomes" id="UP000295277"/>
    </source>
</evidence>
<keyword evidence="8" id="KW-0350">Heme biosynthesis</keyword>
<evidence type="ECO:0000256" key="8">
    <source>
        <dbReference type="ARBA" id="ARBA00023133"/>
    </source>
</evidence>
<dbReference type="AlphaFoldDB" id="A0A4R1YLN6"/>
<dbReference type="GO" id="GO:0120547">
    <property type="term" value="F:heme A synthase activity"/>
    <property type="evidence" value="ECO:0007669"/>
    <property type="project" value="UniProtKB-EC"/>
</dbReference>
<evidence type="ECO:0000256" key="7">
    <source>
        <dbReference type="ARBA" id="ARBA00023004"/>
    </source>
</evidence>
<evidence type="ECO:0000256" key="1">
    <source>
        <dbReference type="ARBA" id="ARBA00001970"/>
    </source>
</evidence>
<evidence type="ECO:0000256" key="10">
    <source>
        <dbReference type="ARBA" id="ARBA00044501"/>
    </source>
</evidence>
<keyword evidence="7" id="KW-0408">Iron</keyword>
<evidence type="ECO:0000256" key="12">
    <source>
        <dbReference type="SAM" id="Phobius"/>
    </source>
</evidence>
<comment type="subcellular location">
    <subcellularLocation>
        <location evidence="2">Membrane</location>
        <topology evidence="2">Multi-pass membrane protein</topology>
    </subcellularLocation>
</comment>
<organism evidence="13 14">
    <name type="scientific">Rhodovulum steppense</name>
    <dbReference type="NCBI Taxonomy" id="540251"/>
    <lineage>
        <taxon>Bacteria</taxon>
        <taxon>Pseudomonadati</taxon>
        <taxon>Pseudomonadota</taxon>
        <taxon>Alphaproteobacteria</taxon>
        <taxon>Rhodobacterales</taxon>
        <taxon>Paracoccaceae</taxon>
        <taxon>Rhodovulum</taxon>
    </lineage>
</organism>
<dbReference type="Pfam" id="PF02628">
    <property type="entry name" value="COX15-CtaA"/>
    <property type="match status" value="1"/>
</dbReference>
<feature type="transmembrane region" description="Helical" evidence="12">
    <location>
        <begin position="124"/>
        <end position="142"/>
    </location>
</feature>
<evidence type="ECO:0000256" key="9">
    <source>
        <dbReference type="ARBA" id="ARBA00023136"/>
    </source>
</evidence>
<comment type="pathway">
    <text evidence="10">Porphyrin-containing compound metabolism; heme A biosynthesis; heme A from heme O: step 1/1.</text>
</comment>
<feature type="transmembrane region" description="Helical" evidence="12">
    <location>
        <begin position="322"/>
        <end position="344"/>
    </location>
</feature>
<evidence type="ECO:0000256" key="2">
    <source>
        <dbReference type="ARBA" id="ARBA00004141"/>
    </source>
</evidence>
<feature type="transmembrane region" description="Helical" evidence="12">
    <location>
        <begin position="350"/>
        <end position="371"/>
    </location>
</feature>
<evidence type="ECO:0000256" key="6">
    <source>
        <dbReference type="ARBA" id="ARBA00023002"/>
    </source>
</evidence>
<dbReference type="PANTHER" id="PTHR23289">
    <property type="entry name" value="CYTOCHROME C OXIDASE ASSEMBLY PROTEIN COX15"/>
    <property type="match status" value="1"/>
</dbReference>
<dbReference type="Proteomes" id="UP000295277">
    <property type="component" value="Unassembled WGS sequence"/>
</dbReference>
<evidence type="ECO:0000313" key="13">
    <source>
        <dbReference type="EMBL" id="TCM78362.1"/>
    </source>
</evidence>
<proteinExistence type="predicted"/>